<evidence type="ECO:0000313" key="2">
    <source>
        <dbReference type="Proteomes" id="UP000823588"/>
    </source>
</evidence>
<keyword evidence="2" id="KW-1185">Reference proteome</keyword>
<dbReference type="EMBL" id="JAGGKQ010000021">
    <property type="protein sequence ID" value="MBP1923406.1"/>
    <property type="molecule type" value="Genomic_DNA"/>
</dbReference>
<evidence type="ECO:0000313" key="1">
    <source>
        <dbReference type="EMBL" id="MBP1923406.1"/>
    </source>
</evidence>
<reference evidence="1" key="1">
    <citation type="submission" date="2021-03" db="EMBL/GenBank/DDBJ databases">
        <title>Genomic Encyclopedia of Type Strains, Phase IV (KMG-IV): sequencing the most valuable type-strain genomes for metagenomic binning, comparative biology and taxonomic classification.</title>
        <authorList>
            <person name="Goeker M."/>
        </authorList>
    </citation>
    <scope>NUCLEOTIDE SEQUENCE</scope>
    <source>
        <strain evidence="1">DSM 23564</strain>
    </source>
</reference>
<name>A0A8T4GGR8_9EURY</name>
<gene>
    <name evidence="1" type="ORF">J2751_002448</name>
</gene>
<dbReference type="AlphaFoldDB" id="A0A8T4GGR8"/>
<comment type="caution">
    <text evidence="1">The sequence shown here is derived from an EMBL/GenBank/DDBJ whole genome shotgun (WGS) entry which is preliminary data.</text>
</comment>
<sequence>MRELEVNSRLRTAGDVDMESLAVHVMPKCRRLVVVHPGDRRSFDWVGSDAIVKLNEKA</sequence>
<protein>
    <submittedName>
        <fullName evidence="1">Uncharacterized protein</fullName>
    </submittedName>
</protein>
<proteinExistence type="predicted"/>
<organism evidence="1 2">
    <name type="scientific">Halorubrum alkaliphilum</name>
    <dbReference type="NCBI Taxonomy" id="261290"/>
    <lineage>
        <taxon>Archaea</taxon>
        <taxon>Methanobacteriati</taxon>
        <taxon>Methanobacteriota</taxon>
        <taxon>Stenosarchaea group</taxon>
        <taxon>Halobacteria</taxon>
        <taxon>Halobacteriales</taxon>
        <taxon>Haloferacaceae</taxon>
        <taxon>Halorubrum</taxon>
    </lineage>
</organism>
<dbReference type="Proteomes" id="UP000823588">
    <property type="component" value="Unassembled WGS sequence"/>
</dbReference>
<accession>A0A8T4GGR8</accession>